<comment type="caution">
    <text evidence="1">The sequence shown here is derived from an EMBL/GenBank/DDBJ whole genome shotgun (WGS) entry which is preliminary data.</text>
</comment>
<name>A0AAJ1UDP2_9RHOB</name>
<evidence type="ECO:0000313" key="1">
    <source>
        <dbReference type="EMBL" id="MDQ2095968.1"/>
    </source>
</evidence>
<proteinExistence type="predicted"/>
<reference evidence="1" key="2">
    <citation type="submission" date="2023-04" db="EMBL/GenBank/DDBJ databases">
        <title>'Rhodoalgimonas zhirmunskyi' gen. nov., isolated from a red alga.</title>
        <authorList>
            <person name="Nedashkovskaya O.I."/>
            <person name="Otstavnykh N.Y."/>
            <person name="Bystritskaya E.P."/>
            <person name="Balabanova L.A."/>
            <person name="Isaeva M.P."/>
        </authorList>
    </citation>
    <scope>NUCLEOTIDE SEQUENCE</scope>
    <source>
        <strain evidence="1">10Alg 79</strain>
    </source>
</reference>
<gene>
    <name evidence="1" type="ORF">NOI20_17780</name>
</gene>
<organism evidence="1 2">
    <name type="scientific">Rhodalgimonas zhirmunskyi</name>
    <dbReference type="NCBI Taxonomy" id="2964767"/>
    <lineage>
        <taxon>Bacteria</taxon>
        <taxon>Pseudomonadati</taxon>
        <taxon>Pseudomonadota</taxon>
        <taxon>Alphaproteobacteria</taxon>
        <taxon>Rhodobacterales</taxon>
        <taxon>Roseobacteraceae</taxon>
        <taxon>Rhodalgimonas</taxon>
    </lineage>
</organism>
<reference evidence="1" key="1">
    <citation type="submission" date="2022-07" db="EMBL/GenBank/DDBJ databases">
        <authorList>
            <person name="Otstavnykh N."/>
            <person name="Isaeva M."/>
            <person name="Bystritskaya E."/>
        </authorList>
    </citation>
    <scope>NUCLEOTIDE SEQUENCE</scope>
    <source>
        <strain evidence="1">10Alg 79</strain>
    </source>
</reference>
<dbReference type="Gene3D" id="2.150.10.10">
    <property type="entry name" value="Serralysin-like metalloprotease, C-terminal"/>
    <property type="match status" value="1"/>
</dbReference>
<feature type="non-terminal residue" evidence="1">
    <location>
        <position position="1"/>
    </location>
</feature>
<sequence>SSGNYWDDVDGGSGNDTLDHSATYYTGNTLNFDTGTGTGVAFGTDNTASLASIEEYRDGSGDNTVYSDGYLTYYGNGGDDTYYERTSGGTDNVDMGADDDMLHIRNSGIGGDVWNGGAGIDTVDFSTLTYSMGTQIDLTAGAILSASGTSSEDLLNFENVIGSQGGDLITGNLSANVIDGQGGNDTIDGVGAGNDIDGGDGDDLIYDSSSSSDTFEGGAGTDTLVSDNVWVDSNLFDMVLG</sequence>
<dbReference type="AlphaFoldDB" id="A0AAJ1UDP2"/>
<accession>A0AAJ1UDP2</accession>
<dbReference type="SUPFAM" id="SSF51120">
    <property type="entry name" value="beta-Roll"/>
    <property type="match status" value="1"/>
</dbReference>
<feature type="non-terminal residue" evidence="1">
    <location>
        <position position="241"/>
    </location>
</feature>
<evidence type="ECO:0008006" key="3">
    <source>
        <dbReference type="Google" id="ProtNLM"/>
    </source>
</evidence>
<dbReference type="Proteomes" id="UP001227162">
    <property type="component" value="Unassembled WGS sequence"/>
</dbReference>
<dbReference type="PRINTS" id="PR00313">
    <property type="entry name" value="CABNDNGRPT"/>
</dbReference>
<protein>
    <recommendedName>
        <fullName evidence="3">Calcium-binding protein</fullName>
    </recommendedName>
</protein>
<keyword evidence="2" id="KW-1185">Reference proteome</keyword>
<dbReference type="EMBL" id="JANFFA010000016">
    <property type="protein sequence ID" value="MDQ2095968.1"/>
    <property type="molecule type" value="Genomic_DNA"/>
</dbReference>
<dbReference type="InterPro" id="IPR011049">
    <property type="entry name" value="Serralysin-like_metalloprot_C"/>
</dbReference>
<evidence type="ECO:0000313" key="2">
    <source>
        <dbReference type="Proteomes" id="UP001227162"/>
    </source>
</evidence>